<evidence type="ECO:0000313" key="2">
    <source>
        <dbReference type="EMBL" id="MBC3766215.1"/>
    </source>
</evidence>
<protein>
    <submittedName>
        <fullName evidence="2">Uncharacterized protein</fullName>
    </submittedName>
</protein>
<sequence length="65" mass="7166">MSFSVLVVLLLIFFSIFVSICSYNLGKRKTSTPKMAAVIGFVIGFVPILAMIYLAILLLKKDVNP</sequence>
<keyword evidence="1" id="KW-0472">Membrane</keyword>
<keyword evidence="1" id="KW-0812">Transmembrane</keyword>
<reference evidence="2" key="1">
    <citation type="journal article" date="2018" name="Int. J. Syst. Evol. Microbiol.">
        <title>Neptunicella marina gen. nov., sp. nov., isolated from surface seawater.</title>
        <authorList>
            <person name="Liu X."/>
            <person name="Lai Q."/>
            <person name="Du Y."/>
            <person name="Zhang X."/>
            <person name="Liu Z."/>
            <person name="Sun F."/>
            <person name="Shao Z."/>
        </authorList>
    </citation>
    <scope>NUCLEOTIDE SEQUENCE</scope>
    <source>
        <strain evidence="2">S27-2</strain>
    </source>
</reference>
<dbReference type="RefSeq" id="WP_186506710.1">
    <property type="nucleotide sequence ID" value="NZ_JACNEP010000007.1"/>
</dbReference>
<feature type="transmembrane region" description="Helical" evidence="1">
    <location>
        <begin position="37"/>
        <end position="59"/>
    </location>
</feature>
<keyword evidence="1" id="KW-1133">Transmembrane helix</keyword>
<dbReference type="AlphaFoldDB" id="A0A8J6IUR8"/>
<organism evidence="2 3">
    <name type="scientific">Neptunicella marina</name>
    <dbReference type="NCBI Taxonomy" id="2125989"/>
    <lineage>
        <taxon>Bacteria</taxon>
        <taxon>Pseudomonadati</taxon>
        <taxon>Pseudomonadota</taxon>
        <taxon>Gammaproteobacteria</taxon>
        <taxon>Alteromonadales</taxon>
        <taxon>Alteromonadaceae</taxon>
        <taxon>Neptunicella</taxon>
    </lineage>
</organism>
<proteinExistence type="predicted"/>
<evidence type="ECO:0000313" key="3">
    <source>
        <dbReference type="Proteomes" id="UP000601768"/>
    </source>
</evidence>
<dbReference type="Proteomes" id="UP000601768">
    <property type="component" value="Unassembled WGS sequence"/>
</dbReference>
<comment type="caution">
    <text evidence="2">The sequence shown here is derived from an EMBL/GenBank/DDBJ whole genome shotgun (WGS) entry which is preliminary data.</text>
</comment>
<dbReference type="EMBL" id="JACNEP010000007">
    <property type="protein sequence ID" value="MBC3766215.1"/>
    <property type="molecule type" value="Genomic_DNA"/>
</dbReference>
<name>A0A8J6IUR8_9ALTE</name>
<feature type="transmembrane region" description="Helical" evidence="1">
    <location>
        <begin position="6"/>
        <end position="25"/>
    </location>
</feature>
<gene>
    <name evidence="2" type="ORF">H8B19_10010</name>
</gene>
<evidence type="ECO:0000256" key="1">
    <source>
        <dbReference type="SAM" id="Phobius"/>
    </source>
</evidence>
<reference evidence="2" key="2">
    <citation type="submission" date="2020-08" db="EMBL/GenBank/DDBJ databases">
        <authorList>
            <person name="Lai Q."/>
        </authorList>
    </citation>
    <scope>NUCLEOTIDE SEQUENCE</scope>
    <source>
        <strain evidence="2">S27-2</strain>
    </source>
</reference>
<keyword evidence="3" id="KW-1185">Reference proteome</keyword>
<accession>A0A8J6IUR8</accession>